<dbReference type="Proteomes" id="UP001482231">
    <property type="component" value="Unassembled WGS sequence"/>
</dbReference>
<organism evidence="8 9">
    <name type="scientific">Thiobacter aerophilum</name>
    <dbReference type="NCBI Taxonomy" id="3121275"/>
    <lineage>
        <taxon>Bacteria</taxon>
        <taxon>Pseudomonadati</taxon>
        <taxon>Pseudomonadota</taxon>
        <taxon>Betaproteobacteria</taxon>
        <taxon>Burkholderiales</taxon>
        <taxon>Thiobacteraceae</taxon>
        <taxon>Thiobacter</taxon>
    </lineage>
</organism>
<comment type="cofactor">
    <cofactor evidence="6">
        <name>FMN</name>
        <dbReference type="ChEBI" id="CHEBI:58210"/>
    </cofactor>
</comment>
<comment type="subunit">
    <text evidence="6">The complex is composed of six subunits: RnfA, RnfB, RnfC, RnfD, RnfE and RnfG.</text>
</comment>
<keyword evidence="9" id="KW-1185">Reference proteome</keyword>
<keyword evidence="6" id="KW-1003">Cell membrane</keyword>
<keyword evidence="4 6" id="KW-0288">FMN</keyword>
<dbReference type="NCBIfam" id="NF002519">
    <property type="entry name" value="PRK01908.1"/>
    <property type="match status" value="1"/>
</dbReference>
<keyword evidence="6" id="KW-1278">Translocase</keyword>
<keyword evidence="1 6" id="KW-0813">Transport</keyword>
<evidence type="ECO:0000256" key="4">
    <source>
        <dbReference type="ARBA" id="ARBA00022643"/>
    </source>
</evidence>
<feature type="modified residue" description="FMN phosphoryl threonine" evidence="6">
    <location>
        <position position="179"/>
    </location>
</feature>
<dbReference type="NCBIfam" id="TIGR01947">
    <property type="entry name" value="rnfG"/>
    <property type="match status" value="1"/>
</dbReference>
<evidence type="ECO:0000313" key="8">
    <source>
        <dbReference type="EMBL" id="MEO1766079.1"/>
    </source>
</evidence>
<evidence type="ECO:0000256" key="3">
    <source>
        <dbReference type="ARBA" id="ARBA00022630"/>
    </source>
</evidence>
<accession>A0ABV0EBZ0</accession>
<keyword evidence="6" id="KW-0472">Membrane</keyword>
<proteinExistence type="inferred from homology"/>
<keyword evidence="6" id="KW-0997">Cell inner membrane</keyword>
<evidence type="ECO:0000313" key="9">
    <source>
        <dbReference type="Proteomes" id="UP001482231"/>
    </source>
</evidence>
<dbReference type="InterPro" id="IPR010209">
    <property type="entry name" value="Ion_transpt_RnfG/RsxG"/>
</dbReference>
<evidence type="ECO:0000256" key="5">
    <source>
        <dbReference type="ARBA" id="ARBA00022982"/>
    </source>
</evidence>
<comment type="similarity">
    <text evidence="6">Belongs to the RnfG family.</text>
</comment>
<evidence type="ECO:0000256" key="6">
    <source>
        <dbReference type="HAMAP-Rule" id="MF_00479"/>
    </source>
</evidence>
<comment type="function">
    <text evidence="6">Part of a membrane-bound complex that couples electron transfer with translocation of ions across the membrane.</text>
</comment>
<keyword evidence="6" id="KW-0812">Transmembrane</keyword>
<name>A0ABV0EBZ0_9BURK</name>
<comment type="caution">
    <text evidence="8">The sequence shown here is derived from an EMBL/GenBank/DDBJ whole genome shotgun (WGS) entry which is preliminary data.</text>
</comment>
<feature type="domain" description="FMN-binding" evidence="7">
    <location>
        <begin position="104"/>
        <end position="196"/>
    </location>
</feature>
<dbReference type="EC" id="7.-.-.-" evidence="6"/>
<dbReference type="SMART" id="SM00900">
    <property type="entry name" value="FMN_bind"/>
    <property type="match status" value="1"/>
</dbReference>
<dbReference type="PANTHER" id="PTHR36118">
    <property type="entry name" value="ION-TRANSLOCATING OXIDOREDUCTASE COMPLEX SUBUNIT G"/>
    <property type="match status" value="1"/>
</dbReference>
<dbReference type="HAMAP" id="MF_00479">
    <property type="entry name" value="RsxG_RnfG"/>
    <property type="match status" value="1"/>
</dbReference>
<dbReference type="InterPro" id="IPR007329">
    <property type="entry name" value="FMN-bd"/>
</dbReference>
<keyword evidence="6" id="KW-1133">Transmembrane helix</keyword>
<keyword evidence="3 6" id="KW-0285">Flavoprotein</keyword>
<keyword evidence="5 6" id="KW-0249">Electron transport</keyword>
<gene>
    <name evidence="8" type="primary">rsxG</name>
    <name evidence="6" type="synonym">rnfG</name>
    <name evidence="8" type="ORF">V6E02_02475</name>
</gene>
<dbReference type="RefSeq" id="WP_347306788.1">
    <property type="nucleotide sequence ID" value="NZ_JBAJEX010000001.1"/>
</dbReference>
<keyword evidence="2 6" id="KW-0597">Phosphoprotein</keyword>
<dbReference type="PANTHER" id="PTHR36118:SF1">
    <property type="entry name" value="ION-TRANSLOCATING OXIDOREDUCTASE COMPLEX SUBUNIT G"/>
    <property type="match status" value="1"/>
</dbReference>
<protein>
    <recommendedName>
        <fullName evidence="6">Ion-translocating oxidoreductase complex subunit G</fullName>
        <ecNumber evidence="6">7.-.-.-</ecNumber>
    </recommendedName>
    <alternativeName>
        <fullName evidence="6">Rnf electron transport complex subunit G</fullName>
    </alternativeName>
</protein>
<comment type="subcellular location">
    <subcellularLocation>
        <location evidence="6">Cell inner membrane</location>
        <topology evidence="6">Single-pass membrane protein</topology>
    </subcellularLocation>
</comment>
<sequence length="215" mass="23278">MNPALANSVRTALILLAFTLLGTAMLAYTFQLTRDIIAASEEREKLALISQVLPPTLFDNDILTDTIKLPPTEALGTIEPSLVYRATLHGQPAALVFEAVAPDGYAGRIYLLVAVKANGELAGVRVVSHNETPGLGDYIDIAKSPWIRVFEGKSLANVRPNGWKVKKDGGDFPYVSGATITPRAVIKAVHGVLMYFEKEGGPLFARPAAWQEQHK</sequence>
<reference evidence="8 9" key="1">
    <citation type="submission" date="2024-02" db="EMBL/GenBank/DDBJ databases">
        <title>New thermophilic sulfur-oxidizing bacteria from a hot springs of the Uzon caldera (Kamchatka, Russia).</title>
        <authorList>
            <person name="Dukat A.M."/>
            <person name="Elcheninov A.G."/>
            <person name="Frolov E.N."/>
        </authorList>
    </citation>
    <scope>NUCLEOTIDE SEQUENCE [LARGE SCALE GENOMIC DNA]</scope>
    <source>
        <strain evidence="8 9">AK1</strain>
    </source>
</reference>
<dbReference type="PIRSF" id="PIRSF006091">
    <property type="entry name" value="E_trnsport_RnfG"/>
    <property type="match status" value="1"/>
</dbReference>
<evidence type="ECO:0000259" key="7">
    <source>
        <dbReference type="SMART" id="SM00900"/>
    </source>
</evidence>
<evidence type="ECO:0000256" key="1">
    <source>
        <dbReference type="ARBA" id="ARBA00022448"/>
    </source>
</evidence>
<dbReference type="Pfam" id="PF04205">
    <property type="entry name" value="FMN_bind"/>
    <property type="match status" value="1"/>
</dbReference>
<evidence type="ECO:0000256" key="2">
    <source>
        <dbReference type="ARBA" id="ARBA00022553"/>
    </source>
</evidence>
<dbReference type="EMBL" id="JBAJEX010000001">
    <property type="protein sequence ID" value="MEO1766079.1"/>
    <property type="molecule type" value="Genomic_DNA"/>
</dbReference>